<keyword evidence="11" id="KW-1185">Reference proteome</keyword>
<dbReference type="Gene3D" id="1.10.10.10">
    <property type="entry name" value="Winged helix-like DNA-binding domain superfamily/Winged helix DNA-binding domain"/>
    <property type="match status" value="1"/>
</dbReference>
<dbReference type="CDD" id="cd17574">
    <property type="entry name" value="REC_OmpR"/>
    <property type="match status" value="1"/>
</dbReference>
<proteinExistence type="predicted"/>
<dbReference type="InterPro" id="IPR001789">
    <property type="entry name" value="Sig_transdc_resp-reg_receiver"/>
</dbReference>
<dbReference type="Gene3D" id="6.10.250.690">
    <property type="match status" value="1"/>
</dbReference>
<keyword evidence="3" id="KW-0805">Transcription regulation</keyword>
<dbReference type="AlphaFoldDB" id="A0A0F6WA04"/>
<dbReference type="GO" id="GO:0000976">
    <property type="term" value="F:transcription cis-regulatory region binding"/>
    <property type="evidence" value="ECO:0007669"/>
    <property type="project" value="TreeGrafter"/>
</dbReference>
<evidence type="ECO:0000259" key="9">
    <source>
        <dbReference type="PROSITE" id="PS51755"/>
    </source>
</evidence>
<evidence type="ECO:0000256" key="5">
    <source>
        <dbReference type="ARBA" id="ARBA00023163"/>
    </source>
</evidence>
<dbReference type="SUPFAM" id="SSF46894">
    <property type="entry name" value="C-terminal effector domain of the bipartite response regulators"/>
    <property type="match status" value="1"/>
</dbReference>
<dbReference type="SUPFAM" id="SSF52172">
    <property type="entry name" value="CheY-like"/>
    <property type="match status" value="1"/>
</dbReference>
<protein>
    <submittedName>
        <fullName evidence="10">Phosphate regulon transcriptional regulatory protein PhoB</fullName>
    </submittedName>
</protein>
<evidence type="ECO:0000256" key="6">
    <source>
        <dbReference type="PROSITE-ProRule" id="PRU00169"/>
    </source>
</evidence>
<dbReference type="STRING" id="927083.DB32_008392"/>
<feature type="modified residue" description="4-aspartylphosphate" evidence="6">
    <location>
        <position position="60"/>
    </location>
</feature>
<evidence type="ECO:0000256" key="7">
    <source>
        <dbReference type="PROSITE-ProRule" id="PRU01091"/>
    </source>
</evidence>
<dbReference type="CDD" id="cd00383">
    <property type="entry name" value="trans_reg_C"/>
    <property type="match status" value="1"/>
</dbReference>
<dbReference type="GO" id="GO:0006355">
    <property type="term" value="P:regulation of DNA-templated transcription"/>
    <property type="evidence" value="ECO:0007669"/>
    <property type="project" value="InterPro"/>
</dbReference>
<evidence type="ECO:0000256" key="2">
    <source>
        <dbReference type="ARBA" id="ARBA00023012"/>
    </source>
</evidence>
<keyword evidence="2" id="KW-0902">Two-component regulatory system</keyword>
<dbReference type="PROSITE" id="PS50110">
    <property type="entry name" value="RESPONSE_REGULATORY"/>
    <property type="match status" value="1"/>
</dbReference>
<dbReference type="InterPro" id="IPR001867">
    <property type="entry name" value="OmpR/PhoB-type_DNA-bd"/>
</dbReference>
<dbReference type="EMBL" id="CP011125">
    <property type="protein sequence ID" value="AKF11243.1"/>
    <property type="molecule type" value="Genomic_DNA"/>
</dbReference>
<evidence type="ECO:0000313" key="11">
    <source>
        <dbReference type="Proteomes" id="UP000034883"/>
    </source>
</evidence>
<dbReference type="GO" id="GO:0005829">
    <property type="term" value="C:cytosol"/>
    <property type="evidence" value="ECO:0007669"/>
    <property type="project" value="TreeGrafter"/>
</dbReference>
<sequence>MIGAAMTTTPRVLVVEDEAPILDGLLALFRAQGWDASGVADGASALESLAASRVDLVVLDLMIPGVPGLEVLRRVRARGDDTPVLVLTAKGAEEDVVAGIEHGADDYVTKPFGIRELVARAKGLLRRPRTTSGAPRRIAIAGATIDLDALEVRWDASADSPATMRLTAREGSLLEYLAARAHRAVTREELLVDVWGYRDGTVRTRTVDVHVQQLRTKLRAVPGGEAWIATVRGRGYRLALGGELDE</sequence>
<name>A0A0F6WA04_9BACT</name>
<dbReference type="GO" id="GO:0000156">
    <property type="term" value="F:phosphorelay response regulator activity"/>
    <property type="evidence" value="ECO:0007669"/>
    <property type="project" value="TreeGrafter"/>
</dbReference>
<keyword evidence="4 7" id="KW-0238">DNA-binding</keyword>
<keyword evidence="5" id="KW-0804">Transcription</keyword>
<evidence type="ECO:0000259" key="8">
    <source>
        <dbReference type="PROSITE" id="PS50110"/>
    </source>
</evidence>
<organism evidence="10 11">
    <name type="scientific">Sandaracinus amylolyticus</name>
    <dbReference type="NCBI Taxonomy" id="927083"/>
    <lineage>
        <taxon>Bacteria</taxon>
        <taxon>Pseudomonadati</taxon>
        <taxon>Myxococcota</taxon>
        <taxon>Polyangia</taxon>
        <taxon>Polyangiales</taxon>
        <taxon>Sandaracinaceae</taxon>
        <taxon>Sandaracinus</taxon>
    </lineage>
</organism>
<evidence type="ECO:0000256" key="4">
    <source>
        <dbReference type="ARBA" id="ARBA00023125"/>
    </source>
</evidence>
<dbReference type="InterPro" id="IPR039420">
    <property type="entry name" value="WalR-like"/>
</dbReference>
<feature type="DNA-binding region" description="OmpR/PhoB-type" evidence="7">
    <location>
        <begin position="135"/>
        <end position="240"/>
    </location>
</feature>
<dbReference type="InterPro" id="IPR011006">
    <property type="entry name" value="CheY-like_superfamily"/>
</dbReference>
<evidence type="ECO:0000313" key="10">
    <source>
        <dbReference type="EMBL" id="AKF11243.1"/>
    </source>
</evidence>
<reference evidence="10 11" key="1">
    <citation type="submission" date="2015-03" db="EMBL/GenBank/DDBJ databases">
        <title>Genome assembly of Sandaracinus amylolyticus DSM 53668.</title>
        <authorList>
            <person name="Sharma G."/>
            <person name="Subramanian S."/>
        </authorList>
    </citation>
    <scope>NUCLEOTIDE SEQUENCE [LARGE SCALE GENOMIC DNA]</scope>
    <source>
        <strain evidence="10 11">DSM 53668</strain>
    </source>
</reference>
<dbReference type="OrthoDB" id="9793321at2"/>
<feature type="domain" description="Response regulatory" evidence="8">
    <location>
        <begin position="11"/>
        <end position="125"/>
    </location>
</feature>
<dbReference type="PANTHER" id="PTHR48111:SF4">
    <property type="entry name" value="DNA-BINDING DUAL TRANSCRIPTIONAL REGULATOR OMPR"/>
    <property type="match status" value="1"/>
</dbReference>
<dbReference type="PANTHER" id="PTHR48111">
    <property type="entry name" value="REGULATOR OF RPOS"/>
    <property type="match status" value="1"/>
</dbReference>
<dbReference type="Proteomes" id="UP000034883">
    <property type="component" value="Chromosome"/>
</dbReference>
<accession>A0A0F6WA04</accession>
<dbReference type="KEGG" id="samy:DB32_008392"/>
<evidence type="ECO:0000256" key="3">
    <source>
        <dbReference type="ARBA" id="ARBA00023015"/>
    </source>
</evidence>
<dbReference type="GO" id="GO:0032993">
    <property type="term" value="C:protein-DNA complex"/>
    <property type="evidence" value="ECO:0007669"/>
    <property type="project" value="TreeGrafter"/>
</dbReference>
<evidence type="ECO:0000256" key="1">
    <source>
        <dbReference type="ARBA" id="ARBA00022553"/>
    </source>
</evidence>
<keyword evidence="1 6" id="KW-0597">Phosphoprotein</keyword>
<dbReference type="InterPro" id="IPR036388">
    <property type="entry name" value="WH-like_DNA-bd_sf"/>
</dbReference>
<dbReference type="Gene3D" id="3.40.50.2300">
    <property type="match status" value="1"/>
</dbReference>
<dbReference type="Pfam" id="PF00072">
    <property type="entry name" value="Response_reg"/>
    <property type="match status" value="1"/>
</dbReference>
<dbReference type="SMART" id="SM00448">
    <property type="entry name" value="REC"/>
    <property type="match status" value="1"/>
</dbReference>
<gene>
    <name evidence="10" type="ORF">DB32_008392</name>
</gene>
<dbReference type="Pfam" id="PF00486">
    <property type="entry name" value="Trans_reg_C"/>
    <property type="match status" value="1"/>
</dbReference>
<dbReference type="PROSITE" id="PS51755">
    <property type="entry name" value="OMPR_PHOB"/>
    <property type="match status" value="1"/>
</dbReference>
<feature type="domain" description="OmpR/PhoB-type" evidence="9">
    <location>
        <begin position="135"/>
        <end position="240"/>
    </location>
</feature>
<dbReference type="InterPro" id="IPR016032">
    <property type="entry name" value="Sig_transdc_resp-reg_C-effctor"/>
</dbReference>
<dbReference type="SMART" id="SM00862">
    <property type="entry name" value="Trans_reg_C"/>
    <property type="match status" value="1"/>
</dbReference>